<evidence type="ECO:0000313" key="2">
    <source>
        <dbReference type="EMBL" id="MFC4655332.1"/>
    </source>
</evidence>
<dbReference type="EMBL" id="JBHSGB010000010">
    <property type="protein sequence ID" value="MFC4655332.1"/>
    <property type="molecule type" value="Genomic_DNA"/>
</dbReference>
<keyword evidence="3" id="KW-1185">Reference proteome</keyword>
<accession>A0ABV9JM53</accession>
<name>A0ABV9JM53_9GAMM</name>
<comment type="caution">
    <text evidence="2">The sequence shown here is derived from an EMBL/GenBank/DDBJ whole genome shotgun (WGS) entry which is preliminary data.</text>
</comment>
<dbReference type="InterPro" id="IPR017853">
    <property type="entry name" value="GH"/>
</dbReference>
<dbReference type="RefSeq" id="WP_377333833.1">
    <property type="nucleotide sequence ID" value="NZ_JBHSGB010000010.1"/>
</dbReference>
<evidence type="ECO:0000256" key="1">
    <source>
        <dbReference type="SAM" id="SignalP"/>
    </source>
</evidence>
<dbReference type="Gene3D" id="3.20.20.80">
    <property type="entry name" value="Glycosidases"/>
    <property type="match status" value="1"/>
</dbReference>
<evidence type="ECO:0000313" key="3">
    <source>
        <dbReference type="Proteomes" id="UP001595962"/>
    </source>
</evidence>
<proteinExistence type="predicted"/>
<dbReference type="Proteomes" id="UP001595962">
    <property type="component" value="Unassembled WGS sequence"/>
</dbReference>
<feature type="signal peptide" evidence="1">
    <location>
        <begin position="1"/>
        <end position="27"/>
    </location>
</feature>
<organism evidence="2 3">
    <name type="scientific">Rheinheimera marina</name>
    <dbReference type="NCBI Taxonomy" id="1774958"/>
    <lineage>
        <taxon>Bacteria</taxon>
        <taxon>Pseudomonadati</taxon>
        <taxon>Pseudomonadota</taxon>
        <taxon>Gammaproteobacteria</taxon>
        <taxon>Chromatiales</taxon>
        <taxon>Chromatiaceae</taxon>
        <taxon>Rheinheimera</taxon>
    </lineage>
</organism>
<dbReference type="SUPFAM" id="SSF51445">
    <property type="entry name" value="(Trans)glycosidases"/>
    <property type="match status" value="1"/>
</dbReference>
<evidence type="ECO:0008006" key="4">
    <source>
        <dbReference type="Google" id="ProtNLM"/>
    </source>
</evidence>
<protein>
    <recommendedName>
        <fullName evidence="4">Glycoside hydrolase family 5 domain-containing protein</fullName>
    </recommendedName>
</protein>
<gene>
    <name evidence="2" type="ORF">ACFO3I_09950</name>
</gene>
<sequence length="860" mass="94663">MKQRKTTAWRPSLLLTALAFASATAVATPTAAPTGPVKVDNGVMHWADGSEVALFGVNYSAPFAYGYRSLKRLGVDHKAAIRMDVAHMARLGLDAYRVHLWDRELADDEGNLLQNEHLELFDYLLAELEKHQIKVIITPIAWWGSGYPEPDPVETGFARHYSKNQMNEVPKAIAAQHRYLAQLMAHQNPLTGKTYAQDPNIIAFELFNEPKHGQAPAQSAAYIQGLIDVVRQAGVTKPLFYNTSEQGNQPDFAKALCETSIDGVAFQWYPTGLLKYSAINGNMLSAVAAYYNPFADIAACQNKAKMVYEFDAADVAASTMYPAMARSFRTAGMQWATQFAYDAAYAAHTNSEYNTHYLNLLYTPSKAISLMIAAEQFRQWPRLQQPAAYPASNKAGHVTLDPQADVALLQSDSQLLYSNSTDASAKNIRQLKQIAGVGSSALVQYQGNGAYFLDKQQDGLWRLELYPDVLELQDPYQNSSLRREARRLYSASRSITVQLPDLGQSYQLKAINAGNSSKQQAKAGTVQIQPGVYLLAKTTDQLNSAAVDNTYLLPESKTSNLEVEHHSVREAALKQGLPLSLRLGSSKAPEKVELLVRYQGDQQFTALPLHSASSGFSGDYQLELNTTEQFNRPGVLEYALVVTENGKQQSFPGNAQGSPQDWDFVQTQAYWQTRLVEAGLPVRLFSAALDQSASQYPQQATVIPKWLTTSEGMALQLGIADIKAQATDAVPLLKTTLSPNLKLDRFALQGYNSLSVKLRSYQPQQLRLALLDADGLAHGAEFAVKAGWQQVLIPLSQLKSVDTLLPQAYPTFSSPLLPAAQSSQPLQLNQLQGLQLQLLRQSGQSGWQGVELAEVSLLKR</sequence>
<reference evidence="3" key="1">
    <citation type="journal article" date="2019" name="Int. J. Syst. Evol. Microbiol.">
        <title>The Global Catalogue of Microorganisms (GCM) 10K type strain sequencing project: providing services to taxonomists for standard genome sequencing and annotation.</title>
        <authorList>
            <consortium name="The Broad Institute Genomics Platform"/>
            <consortium name="The Broad Institute Genome Sequencing Center for Infectious Disease"/>
            <person name="Wu L."/>
            <person name="Ma J."/>
        </authorList>
    </citation>
    <scope>NUCLEOTIDE SEQUENCE [LARGE SCALE GENOMIC DNA]</scope>
    <source>
        <strain evidence="3">DT28</strain>
    </source>
</reference>
<feature type="chain" id="PRO_5046556613" description="Glycoside hydrolase family 5 domain-containing protein" evidence="1">
    <location>
        <begin position="28"/>
        <end position="860"/>
    </location>
</feature>
<keyword evidence="1" id="KW-0732">Signal</keyword>